<comment type="caution">
    <text evidence="1">The sequence shown here is derived from an EMBL/GenBank/DDBJ whole genome shotgun (WGS) entry which is preliminary data.</text>
</comment>
<dbReference type="AlphaFoldDB" id="C0E125"/>
<evidence type="ECO:0000313" key="2">
    <source>
        <dbReference type="Proteomes" id="UP000006247"/>
    </source>
</evidence>
<protein>
    <submittedName>
        <fullName evidence="1">Uncharacterized protein</fullName>
    </submittedName>
</protein>
<sequence length="40" mass="4367">MPAGLITIMMRKLAARTNAPATESHKTIPSFFHLITSQLA</sequence>
<proteinExistence type="predicted"/>
<evidence type="ECO:0000313" key="1">
    <source>
        <dbReference type="EMBL" id="EEG27823.1"/>
    </source>
</evidence>
<dbReference type="HOGENOM" id="CLU_3288168_0_0_11"/>
<gene>
    <name evidence="1" type="ORF">CORMATOL_00675</name>
</gene>
<accession>C0E125</accession>
<name>C0E125_9CORY</name>
<organism evidence="1 2">
    <name type="scientific">Corynebacterium matruchotii ATCC 33806</name>
    <dbReference type="NCBI Taxonomy" id="566549"/>
    <lineage>
        <taxon>Bacteria</taxon>
        <taxon>Bacillati</taxon>
        <taxon>Actinomycetota</taxon>
        <taxon>Actinomycetes</taxon>
        <taxon>Mycobacteriales</taxon>
        <taxon>Corynebacteriaceae</taxon>
        <taxon>Corynebacterium</taxon>
    </lineage>
</organism>
<dbReference type="Proteomes" id="UP000006247">
    <property type="component" value="Unassembled WGS sequence"/>
</dbReference>
<dbReference type="EMBL" id="ACEB01000006">
    <property type="protein sequence ID" value="EEG27823.1"/>
    <property type="molecule type" value="Genomic_DNA"/>
</dbReference>
<reference evidence="1 2" key="1">
    <citation type="submission" date="2009-01" db="EMBL/GenBank/DDBJ databases">
        <authorList>
            <person name="Fulton L."/>
            <person name="Clifton S."/>
            <person name="Chinwalla A.T."/>
            <person name="Mitreva M."/>
            <person name="Sodergren E."/>
            <person name="Weinstock G."/>
            <person name="Clifton S."/>
            <person name="Dooling D.J."/>
            <person name="Fulton B."/>
            <person name="Minx P."/>
            <person name="Pepin K.H."/>
            <person name="Johnson M."/>
            <person name="Bhonagiri V."/>
            <person name="Nash W.E."/>
            <person name="Mardis E.R."/>
            <person name="Wilson R.K."/>
        </authorList>
    </citation>
    <scope>NUCLEOTIDE SEQUENCE [LARGE SCALE GENOMIC DNA]</scope>
    <source>
        <strain evidence="1 2">ATCC 33806</strain>
    </source>
</reference>